<gene>
    <name evidence="2" type="ORF">METZ01_LOCUS191988</name>
</gene>
<evidence type="ECO:0000256" key="1">
    <source>
        <dbReference type="SAM" id="MobiDB-lite"/>
    </source>
</evidence>
<feature type="region of interest" description="Disordered" evidence="1">
    <location>
        <begin position="82"/>
        <end position="101"/>
    </location>
</feature>
<reference evidence="2" key="1">
    <citation type="submission" date="2018-05" db="EMBL/GenBank/DDBJ databases">
        <authorList>
            <person name="Lanie J.A."/>
            <person name="Ng W.-L."/>
            <person name="Kazmierczak K.M."/>
            <person name="Andrzejewski T.M."/>
            <person name="Davidsen T.M."/>
            <person name="Wayne K.J."/>
            <person name="Tettelin H."/>
            <person name="Glass J.I."/>
            <person name="Rusch D."/>
            <person name="Podicherti R."/>
            <person name="Tsui H.-C.T."/>
            <person name="Winkler M.E."/>
        </authorList>
    </citation>
    <scope>NUCLEOTIDE SEQUENCE</scope>
</reference>
<feature type="region of interest" description="Disordered" evidence="1">
    <location>
        <begin position="1"/>
        <end position="24"/>
    </location>
</feature>
<name>A0A382DMA1_9ZZZZ</name>
<feature type="non-terminal residue" evidence="2">
    <location>
        <position position="1"/>
    </location>
</feature>
<proteinExistence type="predicted"/>
<organism evidence="2">
    <name type="scientific">marine metagenome</name>
    <dbReference type="NCBI Taxonomy" id="408172"/>
    <lineage>
        <taxon>unclassified sequences</taxon>
        <taxon>metagenomes</taxon>
        <taxon>ecological metagenomes</taxon>
    </lineage>
</organism>
<protein>
    <submittedName>
        <fullName evidence="2">Uncharacterized protein</fullName>
    </submittedName>
</protein>
<sequence>VITPPTTTAENGGQSGGVAAGKNRPTDRYACNIDSLGYCIFTGTPHQTGLDPGTEDIVDRDGNFLFAANEAVAVNAQGEALPARGTPAFDGDDLQRSSQDGLGEDEKAFQRVMAIMFPIRNVLMYDIAVVTQTEWDLLVSELEQREIKETTFTSGPTPKDNYYGRQGIFDLAKNPGGKDIHHDVMKFLEEAGLYLLCHVTTIDFGEMLQETHPEGHDPCGEVEISTRTPFSHLVSTPTTAPPPTTAATTTTAPPPTT</sequence>
<feature type="compositionally biased region" description="Polar residues" evidence="1">
    <location>
        <begin position="1"/>
        <end position="12"/>
    </location>
</feature>
<feature type="region of interest" description="Disordered" evidence="1">
    <location>
        <begin position="232"/>
        <end position="257"/>
    </location>
</feature>
<dbReference type="AlphaFoldDB" id="A0A382DMA1"/>
<dbReference type="EMBL" id="UINC01039939">
    <property type="protein sequence ID" value="SVB39134.1"/>
    <property type="molecule type" value="Genomic_DNA"/>
</dbReference>
<feature type="non-terminal residue" evidence="2">
    <location>
        <position position="257"/>
    </location>
</feature>
<accession>A0A382DMA1</accession>
<evidence type="ECO:0000313" key="2">
    <source>
        <dbReference type="EMBL" id="SVB39134.1"/>
    </source>
</evidence>